<name>A0A381NCF5_9ZZZZ</name>
<accession>A0A381NCF5</accession>
<gene>
    <name evidence="1" type="ORF">METZ01_LOCUS4097</name>
</gene>
<reference evidence="1" key="1">
    <citation type="submission" date="2018-05" db="EMBL/GenBank/DDBJ databases">
        <authorList>
            <person name="Lanie J.A."/>
            <person name="Ng W.-L."/>
            <person name="Kazmierczak K.M."/>
            <person name="Andrzejewski T.M."/>
            <person name="Davidsen T.M."/>
            <person name="Wayne K.J."/>
            <person name="Tettelin H."/>
            <person name="Glass J.I."/>
            <person name="Rusch D."/>
            <person name="Podicherti R."/>
            <person name="Tsui H.-C.T."/>
            <person name="Winkler M.E."/>
        </authorList>
    </citation>
    <scope>NUCLEOTIDE SEQUENCE</scope>
</reference>
<proteinExistence type="predicted"/>
<dbReference type="EMBL" id="UINC01000213">
    <property type="protein sequence ID" value="SUZ51243.1"/>
    <property type="molecule type" value="Genomic_DNA"/>
</dbReference>
<evidence type="ECO:0000313" key="1">
    <source>
        <dbReference type="EMBL" id="SUZ51243.1"/>
    </source>
</evidence>
<protein>
    <submittedName>
        <fullName evidence="1">Uncharacterized protein</fullName>
    </submittedName>
</protein>
<dbReference type="AlphaFoldDB" id="A0A381NCF5"/>
<sequence length="32" mass="3430">MVILSMSAWLSAAANVQTGQNLQSKHVNLFLG</sequence>
<organism evidence="1">
    <name type="scientific">marine metagenome</name>
    <dbReference type="NCBI Taxonomy" id="408172"/>
    <lineage>
        <taxon>unclassified sequences</taxon>
        <taxon>metagenomes</taxon>
        <taxon>ecological metagenomes</taxon>
    </lineage>
</organism>